<comment type="caution">
    <text evidence="6">The sequence shown here is derived from an EMBL/GenBank/DDBJ whole genome shotgun (WGS) entry which is preliminary data.</text>
</comment>
<evidence type="ECO:0000313" key="6">
    <source>
        <dbReference type="EMBL" id="CAH3158707.1"/>
    </source>
</evidence>
<organism evidence="6 7">
    <name type="scientific">Porites evermanni</name>
    <dbReference type="NCBI Taxonomy" id="104178"/>
    <lineage>
        <taxon>Eukaryota</taxon>
        <taxon>Metazoa</taxon>
        <taxon>Cnidaria</taxon>
        <taxon>Anthozoa</taxon>
        <taxon>Hexacorallia</taxon>
        <taxon>Scleractinia</taxon>
        <taxon>Fungiina</taxon>
        <taxon>Poritidae</taxon>
        <taxon>Porites</taxon>
    </lineage>
</organism>
<dbReference type="Pfam" id="PF23021">
    <property type="entry name" value="6TM_2nd_PGAP2IP"/>
    <property type="match status" value="1"/>
</dbReference>
<evidence type="ECO:0000256" key="2">
    <source>
        <dbReference type="SAM" id="Phobius"/>
    </source>
</evidence>
<dbReference type="Pfam" id="PF23226">
    <property type="entry name" value="Exo_endo_phos_PGAP2IP"/>
    <property type="match status" value="1"/>
</dbReference>
<proteinExistence type="predicted"/>
<feature type="transmembrane region" description="Helical" evidence="2">
    <location>
        <begin position="310"/>
        <end position="327"/>
    </location>
</feature>
<gene>
    <name evidence="6" type="ORF">PEVE_00002951</name>
</gene>
<feature type="compositionally biased region" description="Basic residues" evidence="1">
    <location>
        <begin position="15"/>
        <end position="27"/>
    </location>
</feature>
<protein>
    <recommendedName>
        <fullName evidence="8">PGAP2-interacting protein</fullName>
    </recommendedName>
</protein>
<feature type="transmembrane region" description="Helical" evidence="2">
    <location>
        <begin position="264"/>
        <end position="282"/>
    </location>
</feature>
<evidence type="ECO:0000313" key="7">
    <source>
        <dbReference type="Proteomes" id="UP001159427"/>
    </source>
</evidence>
<dbReference type="PANTHER" id="PTHR14859">
    <property type="entry name" value="CALCOFLUOR WHITE HYPERSENSITIVE PROTEIN PRECURSOR"/>
    <property type="match status" value="1"/>
</dbReference>
<dbReference type="InterPro" id="IPR036691">
    <property type="entry name" value="Endo/exonu/phosph_ase_sf"/>
</dbReference>
<evidence type="ECO:0000259" key="3">
    <source>
        <dbReference type="Pfam" id="PF23021"/>
    </source>
</evidence>
<feature type="transmembrane region" description="Helical" evidence="2">
    <location>
        <begin position="334"/>
        <end position="350"/>
    </location>
</feature>
<evidence type="ECO:0000259" key="5">
    <source>
        <dbReference type="Pfam" id="PF23226"/>
    </source>
</evidence>
<evidence type="ECO:0000256" key="1">
    <source>
        <dbReference type="SAM" id="MobiDB-lite"/>
    </source>
</evidence>
<dbReference type="SUPFAM" id="SSF56219">
    <property type="entry name" value="DNase I-like"/>
    <property type="match status" value="1"/>
</dbReference>
<feature type="transmembrane region" description="Helical" evidence="2">
    <location>
        <begin position="225"/>
        <end position="244"/>
    </location>
</feature>
<feature type="transmembrane region" description="Helical" evidence="2">
    <location>
        <begin position="140"/>
        <end position="157"/>
    </location>
</feature>
<feature type="transmembrane region" description="Helical" evidence="2">
    <location>
        <begin position="421"/>
        <end position="442"/>
    </location>
</feature>
<name>A0ABN8Q858_9CNID</name>
<reference evidence="6 7" key="1">
    <citation type="submission" date="2022-05" db="EMBL/GenBank/DDBJ databases">
        <authorList>
            <consortium name="Genoscope - CEA"/>
            <person name="William W."/>
        </authorList>
    </citation>
    <scope>NUCLEOTIDE SEQUENCE [LARGE SCALE GENOMIC DNA]</scope>
</reference>
<feature type="domain" description="PGAP2IP first transmembrane" evidence="4">
    <location>
        <begin position="86"/>
        <end position="233"/>
    </location>
</feature>
<sequence length="808" mass="91007">MAEEAAPVKSSPQKSLRRRRKELRHRAQSLVEGATDPWEEVEEYETVIPEGSEDEFVDEETAEIAEEVIEFTYTIRELGAEMILGYTWWSLIHGIAPMIWFYPLNELEISGYEAFVVTVLSPIFTGFSALLQFSGTIHGLAFWRVLSLVGVASFQAPTTLIRLIMLAFGCGTAMLWFCGMIWNKDPKERVLSFWGLVLGFFLLLTLRISYVTVNPIWSDVTSNRVILLIAVIATMDRVYTGYMMSISQSGPPSKSPTEPQDSRVSGPGWLLVALGFGALMFLTHDVFGEVSLVCRWAVSGYPDTGPKPNPWGAAVVIALGVGVLLSRQHWTSNLLWWLIGSAGAAMLYFAPRYWSFVGGLILGVYTMSVWPAMIDRLFCRPVARTLTLANVVYIVLTLGSVWVVAYNFVPGGAYTRERTHVLLGITMVLIGLALMTASTLDVKEVYGKMKKEEKVSSDQKSSDGKPSPKKKAVAVKFNNIAFLEEHGDRFWFFKTHVIPVLFCLLIASSVLMGMRYQRHEYLTPSQEEQKKFSAMIWTVHFAYDNVGWPSFERAAQMINDTGADVVGFLESDCSKPYLGNHDLATWFEERLGMYSDFGPSTRDHTWGATLLSKYPIVKSHHHLLPSPEGELAPALSATINITGDLVDFVVVHMGNDRDNLDRKLQAQELARIMDESPNPVVFLGYVTSSPKSRDYRTLIEKGRTKDIDETDSDRWCEYIMYRGLIRLGYARISHGGLSDTEVQMAKFRIPPPGKPYRDNDVLTTSSKDVPNDVKFSNRFGSFYKGHYSAWQHHYHMSTPKYFLPADKR</sequence>
<feature type="transmembrane region" description="Helical" evidence="2">
    <location>
        <begin position="190"/>
        <end position="213"/>
    </location>
</feature>
<feature type="transmembrane region" description="Helical" evidence="2">
    <location>
        <begin position="356"/>
        <end position="374"/>
    </location>
</feature>
<feature type="transmembrane region" description="Helical" evidence="2">
    <location>
        <begin position="114"/>
        <end position="133"/>
    </location>
</feature>
<feature type="transmembrane region" description="Helical" evidence="2">
    <location>
        <begin position="497"/>
        <end position="516"/>
    </location>
</feature>
<evidence type="ECO:0000259" key="4">
    <source>
        <dbReference type="Pfam" id="PF23022"/>
    </source>
</evidence>
<feature type="transmembrane region" description="Helical" evidence="2">
    <location>
        <begin position="386"/>
        <end position="409"/>
    </location>
</feature>
<keyword evidence="7" id="KW-1185">Reference proteome</keyword>
<accession>A0ABN8Q858</accession>
<keyword evidence="2" id="KW-1133">Transmembrane helix</keyword>
<evidence type="ECO:0008006" key="8">
    <source>
        <dbReference type="Google" id="ProtNLM"/>
    </source>
</evidence>
<dbReference type="InterPro" id="IPR051916">
    <property type="entry name" value="GPI-anchor_lipid_remodeler"/>
</dbReference>
<dbReference type="Proteomes" id="UP001159427">
    <property type="component" value="Unassembled WGS sequence"/>
</dbReference>
<feature type="transmembrane region" description="Helical" evidence="2">
    <location>
        <begin position="83"/>
        <end position="102"/>
    </location>
</feature>
<feature type="region of interest" description="Disordered" evidence="1">
    <location>
        <begin position="1"/>
        <end position="28"/>
    </location>
</feature>
<feature type="transmembrane region" description="Helical" evidence="2">
    <location>
        <begin position="163"/>
        <end position="183"/>
    </location>
</feature>
<dbReference type="Pfam" id="PF23022">
    <property type="entry name" value="6TM_1st_PGAP2IP"/>
    <property type="match status" value="1"/>
</dbReference>
<keyword evidence="2" id="KW-0472">Membrane</keyword>
<dbReference type="InterPro" id="IPR057315">
    <property type="entry name" value="Exo_endo_phos_PGAP2IP_C"/>
</dbReference>
<feature type="domain" description="PGAP2IP second transmembrane" evidence="3">
    <location>
        <begin position="268"/>
        <end position="439"/>
    </location>
</feature>
<keyword evidence="2" id="KW-0812">Transmembrane</keyword>
<dbReference type="EMBL" id="CALNXI010001175">
    <property type="protein sequence ID" value="CAH3158707.1"/>
    <property type="molecule type" value="Genomic_DNA"/>
</dbReference>
<feature type="domain" description="PGAP2IP C-terminal nuclease-like" evidence="5">
    <location>
        <begin position="530"/>
        <end position="759"/>
    </location>
</feature>
<dbReference type="InterPro" id="IPR053912">
    <property type="entry name" value="PGAP2IP_TM_1nd"/>
</dbReference>
<dbReference type="Gene3D" id="3.60.10.10">
    <property type="entry name" value="Endonuclease/exonuclease/phosphatase"/>
    <property type="match status" value="1"/>
</dbReference>
<dbReference type="InterPro" id="IPR053911">
    <property type="entry name" value="PGAP2IP_TM_2nd"/>
</dbReference>
<dbReference type="PANTHER" id="PTHR14859:SF1">
    <property type="entry name" value="PGAP2-INTERACTING PROTEIN"/>
    <property type="match status" value="1"/>
</dbReference>